<evidence type="ECO:0000256" key="2">
    <source>
        <dbReference type="ARBA" id="ARBA00022643"/>
    </source>
</evidence>
<evidence type="ECO:0000256" key="3">
    <source>
        <dbReference type="ARBA" id="ARBA00023002"/>
    </source>
</evidence>
<comment type="caution">
    <text evidence="4">The sequence shown here is derived from an EMBL/GenBank/DDBJ whole genome shotgun (WGS) entry which is preliminary data.</text>
</comment>
<protein>
    <submittedName>
        <fullName evidence="4">Nitronate monooxygenase</fullName>
    </submittedName>
</protein>
<dbReference type="PANTHER" id="PTHR32332:SF20">
    <property type="entry name" value="2-NITROPROPANE DIOXYGENASE-LIKE PROTEIN"/>
    <property type="match status" value="1"/>
</dbReference>
<sequence length="344" mass="35860">MTEPGAPPLFRTRITELFGIRHPILAGGLMWLSDAPYVAAVVNAGGMGFITSRSSATLPEFEAQLARCRALTDGRSFGVNLSTSRHTTVPLMTYLAAALDHGVRFFETAGRAPADDLIAAIRNAGGVVIHKVPLLRHAMTAERLGVDAVALVGMECGGHPGANTDMPAMLGGAIAAGRLRIPYAIGGGIGTGRQLLAALALGADAAVIGTRFLAAAEVTAHDAYKQRVVAAGEDDNLVAFAGNTPMGGAWRVMANGTAREIRRRQAEGLDGFDAYADLLKGTLSRDACYRDGDTESGMLSMGAAACFIDRVEPMAAIIETIIAEAAACRARLDRLMPEMAAAIA</sequence>
<dbReference type="InterPro" id="IPR004136">
    <property type="entry name" value="NMO"/>
</dbReference>
<evidence type="ECO:0000313" key="5">
    <source>
        <dbReference type="Proteomes" id="UP001196870"/>
    </source>
</evidence>
<dbReference type="EMBL" id="JAAGBB010000002">
    <property type="protein sequence ID" value="MBR0663238.1"/>
    <property type="molecule type" value="Genomic_DNA"/>
</dbReference>
<dbReference type="GO" id="GO:0004497">
    <property type="term" value="F:monooxygenase activity"/>
    <property type="evidence" value="ECO:0007669"/>
    <property type="project" value="UniProtKB-KW"/>
</dbReference>
<proteinExistence type="predicted"/>
<dbReference type="SUPFAM" id="SSF51412">
    <property type="entry name" value="Inosine monophosphate dehydrogenase (IMPDH)"/>
    <property type="match status" value="1"/>
</dbReference>
<dbReference type="RefSeq" id="WP_211850825.1">
    <property type="nucleotide sequence ID" value="NZ_JAAGBB010000002.1"/>
</dbReference>
<keyword evidence="3" id="KW-0560">Oxidoreductase</keyword>
<dbReference type="Gene3D" id="3.20.20.70">
    <property type="entry name" value="Aldolase class I"/>
    <property type="match status" value="1"/>
</dbReference>
<dbReference type="CDD" id="cd04730">
    <property type="entry name" value="NPD_like"/>
    <property type="match status" value="1"/>
</dbReference>
<keyword evidence="2" id="KW-0288">FMN</keyword>
<reference evidence="5" key="1">
    <citation type="journal article" date="2021" name="Syst. Appl. Microbiol.">
        <title>Roseomonas hellenica sp. nov., isolated from roots of wild-growing Alkanna tinctoria.</title>
        <authorList>
            <person name="Rat A."/>
            <person name="Naranjo H.D."/>
            <person name="Lebbe L."/>
            <person name="Cnockaert M."/>
            <person name="Krigas N."/>
            <person name="Grigoriadou K."/>
            <person name="Maloupa E."/>
            <person name="Willems A."/>
        </authorList>
    </citation>
    <scope>NUCLEOTIDE SEQUENCE [LARGE SCALE GENOMIC DNA]</scope>
    <source>
        <strain evidence="5">LMG 31523</strain>
    </source>
</reference>
<dbReference type="InterPro" id="IPR013785">
    <property type="entry name" value="Aldolase_TIM"/>
</dbReference>
<keyword evidence="1" id="KW-0285">Flavoprotein</keyword>
<dbReference type="Pfam" id="PF03060">
    <property type="entry name" value="NMO"/>
    <property type="match status" value="1"/>
</dbReference>
<gene>
    <name evidence="4" type="ORF">GXW71_02605</name>
</gene>
<dbReference type="Proteomes" id="UP001196870">
    <property type="component" value="Unassembled WGS sequence"/>
</dbReference>
<evidence type="ECO:0000313" key="4">
    <source>
        <dbReference type="EMBL" id="MBR0663238.1"/>
    </source>
</evidence>
<accession>A0ABS5ESG1</accession>
<organism evidence="4 5">
    <name type="scientific">Plastoroseomonas hellenica</name>
    <dbReference type="NCBI Taxonomy" id="2687306"/>
    <lineage>
        <taxon>Bacteria</taxon>
        <taxon>Pseudomonadati</taxon>
        <taxon>Pseudomonadota</taxon>
        <taxon>Alphaproteobacteria</taxon>
        <taxon>Acetobacterales</taxon>
        <taxon>Acetobacteraceae</taxon>
        <taxon>Plastoroseomonas</taxon>
    </lineage>
</organism>
<dbReference type="PANTHER" id="PTHR32332">
    <property type="entry name" value="2-NITROPROPANE DIOXYGENASE"/>
    <property type="match status" value="1"/>
</dbReference>
<evidence type="ECO:0000256" key="1">
    <source>
        <dbReference type="ARBA" id="ARBA00022630"/>
    </source>
</evidence>
<keyword evidence="5" id="KW-1185">Reference proteome</keyword>
<keyword evidence="4" id="KW-0503">Monooxygenase</keyword>
<name>A0ABS5ESG1_9PROT</name>